<comment type="catalytic activity">
    <reaction evidence="1">
        <text>2-phosphoglycolate + H2O = glycolate + phosphate</text>
        <dbReference type="Rhea" id="RHEA:14369"/>
        <dbReference type="ChEBI" id="CHEBI:15377"/>
        <dbReference type="ChEBI" id="CHEBI:29805"/>
        <dbReference type="ChEBI" id="CHEBI:43474"/>
        <dbReference type="ChEBI" id="CHEBI:58033"/>
        <dbReference type="EC" id="3.1.3.18"/>
    </reaction>
</comment>
<accession>A0A427H7W8</accession>
<dbReference type="RefSeq" id="WP_125875211.1">
    <property type="nucleotide sequence ID" value="NZ_RHRS01000103.1"/>
</dbReference>
<sequence length="258" mass="29059">MYRMIFYDRLCLVFDRLFTKLSYLVRKVRVMNRHTPQNMIVFDLDGTLLDTWPSLLAAVMAFDPSGRALLKPFQLKRCLSDGIAPMLSLALSQLQRDSDPNSSDFQQLLHSYEQHWLCTAKAFEGAEQLLQSLQQAGYRIGLCTNRDPRSTGVLLEHFGWEGMFDAKVHLGDCVTAKPSPEPLLKTLQLLGGSVEKSLFVGDSPVDALCAARAKVAFAAHLAGYHTSRNELEPCRVAFSHYHELARWLPSHHPVLMEA</sequence>
<dbReference type="AlphaFoldDB" id="A0A427H7W8"/>
<dbReference type="EC" id="3.1.3.18" evidence="5"/>
<dbReference type="PANTHER" id="PTHR43434">
    <property type="entry name" value="PHOSPHOGLYCOLATE PHOSPHATASE"/>
    <property type="match status" value="1"/>
</dbReference>
<keyword evidence="7" id="KW-0119">Carbohydrate metabolism</keyword>
<dbReference type="NCBIfam" id="TIGR01549">
    <property type="entry name" value="HAD-SF-IA-v1"/>
    <property type="match status" value="1"/>
</dbReference>
<keyword evidence="8" id="KW-0378">Hydrolase</keyword>
<reference evidence="8 9" key="1">
    <citation type="submission" date="2018-10" db="EMBL/GenBank/DDBJ databases">
        <title>Transmission dynamics of multidrug resistant bacteria on intensive care unit surfaces.</title>
        <authorList>
            <person name="D'Souza A.W."/>
            <person name="Potter R.F."/>
            <person name="Wallace M."/>
            <person name="Shupe A."/>
            <person name="Patel S."/>
            <person name="Sun S."/>
            <person name="Gul D."/>
            <person name="Kwon J.H."/>
            <person name="Andleeb S."/>
            <person name="Burnham C.-A.D."/>
            <person name="Dantas G."/>
        </authorList>
    </citation>
    <scope>NUCLEOTIDE SEQUENCE [LARGE SCALE GENOMIC DNA]</scope>
    <source>
        <strain evidence="8 9">PO_271</strain>
    </source>
</reference>
<dbReference type="Gene3D" id="1.10.150.240">
    <property type="entry name" value="Putative phosphatase, domain 2"/>
    <property type="match status" value="1"/>
</dbReference>
<dbReference type="InterPro" id="IPR041492">
    <property type="entry name" value="HAD_2"/>
</dbReference>
<dbReference type="GO" id="GO:0005829">
    <property type="term" value="C:cytosol"/>
    <property type="evidence" value="ECO:0007669"/>
    <property type="project" value="TreeGrafter"/>
</dbReference>
<comment type="pathway">
    <text evidence="3">Organic acid metabolism; glycolate biosynthesis; glycolate from 2-phosphoglycolate: step 1/1.</text>
</comment>
<dbReference type="Gene3D" id="3.40.50.1000">
    <property type="entry name" value="HAD superfamily/HAD-like"/>
    <property type="match status" value="1"/>
</dbReference>
<dbReference type="InterPro" id="IPR006439">
    <property type="entry name" value="HAD-SF_hydro_IA"/>
</dbReference>
<dbReference type="EMBL" id="RHRS01000103">
    <property type="protein sequence ID" value="RRW27178.1"/>
    <property type="molecule type" value="Genomic_DNA"/>
</dbReference>
<evidence type="ECO:0000313" key="9">
    <source>
        <dbReference type="Proteomes" id="UP000272833"/>
    </source>
</evidence>
<dbReference type="InterPro" id="IPR023214">
    <property type="entry name" value="HAD_sf"/>
</dbReference>
<organism evidence="8 9">
    <name type="scientific">Ectopseudomonas oleovorans</name>
    <name type="common">Pseudomonas oleovorans</name>
    <dbReference type="NCBI Taxonomy" id="301"/>
    <lineage>
        <taxon>Bacteria</taxon>
        <taxon>Pseudomonadati</taxon>
        <taxon>Pseudomonadota</taxon>
        <taxon>Gammaproteobacteria</taxon>
        <taxon>Pseudomonadales</taxon>
        <taxon>Pseudomonadaceae</taxon>
        <taxon>Ectopseudomonas</taxon>
    </lineage>
</organism>
<keyword evidence="6" id="KW-0479">Metal-binding</keyword>
<dbReference type="InterPro" id="IPR023198">
    <property type="entry name" value="PGP-like_dom2"/>
</dbReference>
<dbReference type="InterPro" id="IPR036412">
    <property type="entry name" value="HAD-like_sf"/>
</dbReference>
<dbReference type="Proteomes" id="UP000272833">
    <property type="component" value="Unassembled WGS sequence"/>
</dbReference>
<proteinExistence type="inferred from homology"/>
<comment type="cofactor">
    <cofactor evidence="2">
        <name>Mg(2+)</name>
        <dbReference type="ChEBI" id="CHEBI:18420"/>
    </cofactor>
</comment>
<evidence type="ECO:0000256" key="3">
    <source>
        <dbReference type="ARBA" id="ARBA00004818"/>
    </source>
</evidence>
<evidence type="ECO:0000256" key="4">
    <source>
        <dbReference type="ARBA" id="ARBA00006171"/>
    </source>
</evidence>
<evidence type="ECO:0000256" key="5">
    <source>
        <dbReference type="ARBA" id="ARBA00013078"/>
    </source>
</evidence>
<dbReference type="Pfam" id="PF13419">
    <property type="entry name" value="HAD_2"/>
    <property type="match status" value="1"/>
</dbReference>
<dbReference type="GO" id="GO:0046872">
    <property type="term" value="F:metal ion binding"/>
    <property type="evidence" value="ECO:0007669"/>
    <property type="project" value="UniProtKB-KW"/>
</dbReference>
<evidence type="ECO:0000256" key="1">
    <source>
        <dbReference type="ARBA" id="ARBA00000830"/>
    </source>
</evidence>
<gene>
    <name evidence="8" type="ORF">EGJ44_21950</name>
</gene>
<evidence type="ECO:0000256" key="7">
    <source>
        <dbReference type="ARBA" id="ARBA00023277"/>
    </source>
</evidence>
<dbReference type="PANTHER" id="PTHR43434:SF1">
    <property type="entry name" value="PHOSPHOGLYCOLATE PHOSPHATASE"/>
    <property type="match status" value="1"/>
</dbReference>
<comment type="similarity">
    <text evidence="4">Belongs to the HAD-like hydrolase superfamily. CbbY/CbbZ/Gph/YieH family.</text>
</comment>
<dbReference type="GO" id="GO:0006281">
    <property type="term" value="P:DNA repair"/>
    <property type="evidence" value="ECO:0007669"/>
    <property type="project" value="TreeGrafter"/>
</dbReference>
<evidence type="ECO:0000256" key="6">
    <source>
        <dbReference type="ARBA" id="ARBA00022723"/>
    </source>
</evidence>
<dbReference type="SUPFAM" id="SSF56784">
    <property type="entry name" value="HAD-like"/>
    <property type="match status" value="1"/>
</dbReference>
<dbReference type="InterPro" id="IPR050155">
    <property type="entry name" value="HAD-like_hydrolase_sf"/>
</dbReference>
<protein>
    <recommendedName>
        <fullName evidence="5">phosphoglycolate phosphatase</fullName>
        <ecNumber evidence="5">3.1.3.18</ecNumber>
    </recommendedName>
</protein>
<evidence type="ECO:0000313" key="8">
    <source>
        <dbReference type="EMBL" id="RRW27178.1"/>
    </source>
</evidence>
<evidence type="ECO:0000256" key="2">
    <source>
        <dbReference type="ARBA" id="ARBA00001946"/>
    </source>
</evidence>
<dbReference type="GO" id="GO:0008967">
    <property type="term" value="F:phosphoglycolate phosphatase activity"/>
    <property type="evidence" value="ECO:0007669"/>
    <property type="project" value="UniProtKB-EC"/>
</dbReference>
<name>A0A427H7W8_ECTOL</name>
<dbReference type="SFLD" id="SFLDS00003">
    <property type="entry name" value="Haloacid_Dehalogenase"/>
    <property type="match status" value="1"/>
</dbReference>
<comment type="caution">
    <text evidence="8">The sequence shown here is derived from an EMBL/GenBank/DDBJ whole genome shotgun (WGS) entry which is preliminary data.</text>
</comment>
<dbReference type="SFLD" id="SFLDG01129">
    <property type="entry name" value="C1.5:_HAD__Beta-PGM__Phosphata"/>
    <property type="match status" value="1"/>
</dbReference>